<keyword evidence="1 2" id="KW-0732">Signal</keyword>
<dbReference type="Proteomes" id="UP000294911">
    <property type="component" value="Unassembled WGS sequence"/>
</dbReference>
<dbReference type="PANTHER" id="PTHR33376:SF4">
    <property type="entry name" value="SIALIC ACID-BINDING PERIPLASMIC PROTEIN SIAP"/>
    <property type="match status" value="1"/>
</dbReference>
<reference evidence="3 4" key="1">
    <citation type="submission" date="2019-03" db="EMBL/GenBank/DDBJ databases">
        <title>Genomic Encyclopedia of Type Strains, Phase IV (KMG-IV): sequencing the most valuable type-strain genomes for metagenomic binning, comparative biology and taxonomic classification.</title>
        <authorList>
            <person name="Goeker M."/>
        </authorList>
    </citation>
    <scope>NUCLEOTIDE SEQUENCE [LARGE SCALE GENOMIC DNA]</scope>
    <source>
        <strain evidence="3 4">DSM 45765</strain>
    </source>
</reference>
<proteinExistence type="predicted"/>
<keyword evidence="3" id="KW-0675">Receptor</keyword>
<dbReference type="GO" id="GO:0055085">
    <property type="term" value="P:transmembrane transport"/>
    <property type="evidence" value="ECO:0007669"/>
    <property type="project" value="InterPro"/>
</dbReference>
<dbReference type="InterPro" id="IPR018389">
    <property type="entry name" value="DctP_fam"/>
</dbReference>
<dbReference type="Pfam" id="PF03480">
    <property type="entry name" value="DctP"/>
    <property type="match status" value="1"/>
</dbReference>
<dbReference type="InterPro" id="IPR038404">
    <property type="entry name" value="TRAP_DctP_sf"/>
</dbReference>
<feature type="signal peptide" evidence="2">
    <location>
        <begin position="1"/>
        <end position="26"/>
    </location>
</feature>
<dbReference type="AlphaFoldDB" id="A0A4R2Q9J7"/>
<dbReference type="Gene3D" id="3.40.190.170">
    <property type="entry name" value="Bacterial extracellular solute-binding protein, family 7"/>
    <property type="match status" value="1"/>
</dbReference>
<gene>
    <name evidence="3" type="ORF">EV191_12249</name>
</gene>
<name>A0A4R2Q9J7_9PSEU</name>
<comment type="caution">
    <text evidence="3">The sequence shown here is derived from an EMBL/GenBank/DDBJ whole genome shotgun (WGS) entry which is preliminary data.</text>
</comment>
<dbReference type="PROSITE" id="PS51257">
    <property type="entry name" value="PROKAR_LIPOPROTEIN"/>
    <property type="match status" value="1"/>
</dbReference>
<organism evidence="3 4">
    <name type="scientific">Tamaricihabitans halophyticus</name>
    <dbReference type="NCBI Taxonomy" id="1262583"/>
    <lineage>
        <taxon>Bacteria</taxon>
        <taxon>Bacillati</taxon>
        <taxon>Actinomycetota</taxon>
        <taxon>Actinomycetes</taxon>
        <taxon>Pseudonocardiales</taxon>
        <taxon>Pseudonocardiaceae</taxon>
        <taxon>Tamaricihabitans</taxon>
    </lineage>
</organism>
<dbReference type="OrthoDB" id="9815946at2"/>
<evidence type="ECO:0000256" key="1">
    <source>
        <dbReference type="ARBA" id="ARBA00022729"/>
    </source>
</evidence>
<dbReference type="NCBIfam" id="NF037995">
    <property type="entry name" value="TRAP_S1"/>
    <property type="match status" value="1"/>
</dbReference>
<feature type="chain" id="PRO_5038355324" evidence="2">
    <location>
        <begin position="27"/>
        <end position="350"/>
    </location>
</feature>
<accession>A0A4R2Q9J7</accession>
<evidence type="ECO:0000313" key="4">
    <source>
        <dbReference type="Proteomes" id="UP000294911"/>
    </source>
</evidence>
<keyword evidence="4" id="KW-1185">Reference proteome</keyword>
<dbReference type="EMBL" id="SLXQ01000022">
    <property type="protein sequence ID" value="TCP43435.1"/>
    <property type="molecule type" value="Genomic_DNA"/>
</dbReference>
<evidence type="ECO:0000256" key="2">
    <source>
        <dbReference type="SAM" id="SignalP"/>
    </source>
</evidence>
<evidence type="ECO:0000313" key="3">
    <source>
        <dbReference type="EMBL" id="TCP43435.1"/>
    </source>
</evidence>
<protein>
    <submittedName>
        <fullName evidence="3">Tripartite ATP-independent transporter DctP family solute receptor</fullName>
    </submittedName>
</protein>
<dbReference type="PANTHER" id="PTHR33376">
    <property type="match status" value="1"/>
</dbReference>
<dbReference type="RefSeq" id="WP_132880754.1">
    <property type="nucleotide sequence ID" value="NZ_SLXQ01000022.1"/>
</dbReference>
<sequence length="350" mass="37837">MNRRKPARCSLGAVAAVAMLSLSGCAFLTGEQSGASGNGECDERTLRLATIRAEDDPTTIGANTFAESVQRATGGQLTVQVFPNSQLGDANDVFAGMSSGQEVDIFYNGISLYPTLEGAEAFTVLSVPFLWDSYEQLRAVLNTQRYQELIDDAAEATGVRVVATEGDAEPRALSANRPVRTADDMRGLDLRIAEAPMPQEFARALGARPQVVALSDLYLSLHQGVVDAQENGAITMVNQSLMEVQSHFMSTDYIRDVQAWYFSDQVWNSLCAPQQQAIKAEAAAAGEVVTGEVSKQLDEARNTLRGQLEIVEVDTESFRTALSGVFDQFDGEMWPAGLLAETRQLAAEHS</sequence>
<dbReference type="CDD" id="cd13603">
    <property type="entry name" value="PBP2_TRAP_Siap_TeaA_like"/>
    <property type="match status" value="1"/>
</dbReference>